<dbReference type="InterPro" id="IPR051534">
    <property type="entry name" value="CBASS_pafABC_assoc_protein"/>
</dbReference>
<dbReference type="InterPro" id="IPR001034">
    <property type="entry name" value="DeoR_HTH"/>
</dbReference>
<dbReference type="SUPFAM" id="SSF46785">
    <property type="entry name" value="Winged helix' DNA-binding domain"/>
    <property type="match status" value="1"/>
</dbReference>
<evidence type="ECO:0000313" key="5">
    <source>
        <dbReference type="Proteomes" id="UP000678243"/>
    </source>
</evidence>
<sequence length="246" mass="26785">MDAPAHRTLQLLALLQTGGDWNVPDLAARLGVSPRTVRRDAQRLRDLGYDVRSRPGPGAAYRLHPGTRIPPLLLDADEVTTIVTGLLVLEAAAPDDPAAAVARAKLEQTLPPALRRRAAATALSTQILQAAPAPVDWALVGTLADAVAQGGRIAFDYTDQHGTASQRTIAPHRHVRRHDRWYVVGFDLDRDDWRLFRLDRMRAARTVPGTFTAREFPFPSVEAWLASDFGRAPSGDSATDNRGATP</sequence>
<evidence type="ECO:0000313" key="4">
    <source>
        <dbReference type="EMBL" id="MBS0022752.1"/>
    </source>
</evidence>
<keyword evidence="1" id="KW-0805">Transcription regulation</keyword>
<dbReference type="PROSITE" id="PS51000">
    <property type="entry name" value="HTH_DEOR_2"/>
    <property type="match status" value="1"/>
</dbReference>
<dbReference type="PANTHER" id="PTHR34580:SF3">
    <property type="entry name" value="PROTEIN PAFB"/>
    <property type="match status" value="1"/>
</dbReference>
<reference evidence="4 5" key="1">
    <citation type="submission" date="2021-04" db="EMBL/GenBank/DDBJ databases">
        <title>Whole genome analysis of root endophytic bacterium Microbacterium paraoxydans ku-mp colonizing RP-bio226 rice variety.</title>
        <authorList>
            <person name="Ulaganathan K."/>
            <person name="Latha B."/>
        </authorList>
    </citation>
    <scope>NUCLEOTIDE SEQUENCE [LARGE SCALE GENOMIC DNA]</scope>
    <source>
        <strain evidence="5">ku-mp</strain>
    </source>
</reference>
<feature type="domain" description="HTH deoR-type" evidence="3">
    <location>
        <begin position="4"/>
        <end position="69"/>
    </location>
</feature>
<evidence type="ECO:0000259" key="3">
    <source>
        <dbReference type="PROSITE" id="PS51000"/>
    </source>
</evidence>
<dbReference type="PANTHER" id="PTHR34580">
    <property type="match status" value="1"/>
</dbReference>
<organism evidence="4 5">
    <name type="scientific">Microbacterium paraoxydans</name>
    <dbReference type="NCBI Taxonomy" id="199592"/>
    <lineage>
        <taxon>Bacteria</taxon>
        <taxon>Bacillati</taxon>
        <taxon>Actinomycetota</taxon>
        <taxon>Actinomycetes</taxon>
        <taxon>Micrococcales</taxon>
        <taxon>Microbacteriaceae</taxon>
        <taxon>Microbacterium</taxon>
    </lineage>
</organism>
<accession>A0ABS5IKL3</accession>
<dbReference type="InterPro" id="IPR036390">
    <property type="entry name" value="WH_DNA-bd_sf"/>
</dbReference>
<comment type="caution">
    <text evidence="4">The sequence shown here is derived from an EMBL/GenBank/DDBJ whole genome shotgun (WGS) entry which is preliminary data.</text>
</comment>
<dbReference type="InterPro" id="IPR013196">
    <property type="entry name" value="HTH_11"/>
</dbReference>
<dbReference type="PROSITE" id="PS52050">
    <property type="entry name" value="WYL"/>
    <property type="match status" value="1"/>
</dbReference>
<name>A0ABS5IKL3_9MICO</name>
<dbReference type="InterPro" id="IPR026881">
    <property type="entry name" value="WYL_dom"/>
</dbReference>
<dbReference type="Gene3D" id="1.10.10.10">
    <property type="entry name" value="Winged helix-like DNA-binding domain superfamily/Winged helix DNA-binding domain"/>
    <property type="match status" value="1"/>
</dbReference>
<evidence type="ECO:0000256" key="2">
    <source>
        <dbReference type="ARBA" id="ARBA00023163"/>
    </source>
</evidence>
<proteinExistence type="predicted"/>
<dbReference type="RefSeq" id="WP_211540268.1">
    <property type="nucleotide sequence ID" value="NZ_JAGTUK010000001.1"/>
</dbReference>
<dbReference type="InterPro" id="IPR011991">
    <property type="entry name" value="ArsR-like_HTH"/>
</dbReference>
<dbReference type="EMBL" id="JAGTUK010000001">
    <property type="protein sequence ID" value="MBS0022752.1"/>
    <property type="molecule type" value="Genomic_DNA"/>
</dbReference>
<dbReference type="CDD" id="cd00090">
    <property type="entry name" value="HTH_ARSR"/>
    <property type="match status" value="1"/>
</dbReference>
<dbReference type="InterPro" id="IPR036388">
    <property type="entry name" value="WH-like_DNA-bd_sf"/>
</dbReference>
<keyword evidence="5" id="KW-1185">Reference proteome</keyword>
<protein>
    <submittedName>
        <fullName evidence="4">WYL domain-containing protein</fullName>
    </submittedName>
</protein>
<gene>
    <name evidence="4" type="ORF">KE274_01375</name>
</gene>
<dbReference type="Proteomes" id="UP000678243">
    <property type="component" value="Unassembled WGS sequence"/>
</dbReference>
<dbReference type="Pfam" id="PF08279">
    <property type="entry name" value="HTH_11"/>
    <property type="match status" value="1"/>
</dbReference>
<dbReference type="Pfam" id="PF13280">
    <property type="entry name" value="WYL"/>
    <property type="match status" value="1"/>
</dbReference>
<evidence type="ECO:0000256" key="1">
    <source>
        <dbReference type="ARBA" id="ARBA00023015"/>
    </source>
</evidence>
<keyword evidence="2" id="KW-0804">Transcription</keyword>